<accession>A0A8T4C7H6</accession>
<dbReference type="Proteomes" id="UP000774699">
    <property type="component" value="Unassembled WGS sequence"/>
</dbReference>
<dbReference type="AlphaFoldDB" id="A0A8T4C7H6"/>
<protein>
    <submittedName>
        <fullName evidence="1">Uncharacterized protein</fullName>
    </submittedName>
</protein>
<comment type="caution">
    <text evidence="1">The sequence shown here is derived from an EMBL/GenBank/DDBJ whole genome shotgun (WGS) entry which is preliminary data.</text>
</comment>
<dbReference type="EMBL" id="VGJJ01000036">
    <property type="protein sequence ID" value="MBM3282486.1"/>
    <property type="molecule type" value="Genomic_DNA"/>
</dbReference>
<evidence type="ECO:0000313" key="1">
    <source>
        <dbReference type="EMBL" id="MBM3282486.1"/>
    </source>
</evidence>
<proteinExistence type="predicted"/>
<organism evidence="1 2">
    <name type="scientific">Candidatus Iainarchaeum sp</name>
    <dbReference type="NCBI Taxonomy" id="3101447"/>
    <lineage>
        <taxon>Archaea</taxon>
        <taxon>Candidatus Iainarchaeota</taxon>
        <taxon>Candidatus Iainarchaeia</taxon>
        <taxon>Candidatus Iainarchaeales</taxon>
        <taxon>Candidatus Iainarchaeaceae</taxon>
        <taxon>Candidatus Iainarchaeum</taxon>
    </lineage>
</organism>
<reference evidence="1" key="1">
    <citation type="submission" date="2019-03" db="EMBL/GenBank/DDBJ databases">
        <title>Lake Tanganyika Metagenome-Assembled Genomes (MAGs).</title>
        <authorList>
            <person name="Tran P."/>
        </authorList>
    </citation>
    <scope>NUCLEOTIDE SEQUENCE</scope>
    <source>
        <strain evidence="1">M_DeepCast_50m_m2_156</strain>
    </source>
</reference>
<name>A0A8T4C7H6_9ARCH</name>
<gene>
    <name evidence="1" type="ORF">FJY86_04075</name>
</gene>
<sequence>MTTGKWSRLRERVRSRWSEWSANAKHTTVIGRRFMTPVERRQVIEARVLKKFGYSNNSVEGIFINKLIRVEFEFEKWAPALRGDPNDEWTKEAHRVNEERIQAYRALRERVGWDRFGEILKAVKGITK</sequence>
<evidence type="ECO:0000313" key="2">
    <source>
        <dbReference type="Proteomes" id="UP000774699"/>
    </source>
</evidence>